<dbReference type="Pfam" id="PF08007">
    <property type="entry name" value="JmjC_2"/>
    <property type="match status" value="1"/>
</dbReference>
<evidence type="ECO:0000256" key="3">
    <source>
        <dbReference type="ARBA" id="ARBA00023004"/>
    </source>
</evidence>
<keyword evidence="2" id="KW-0479">Metal-binding</keyword>
<sequence>MSGTGFRTAIDPLKPALDLIHARSTQVLPLSIEQYGLHEKPILDRIAALAASSRSQVRAYNSLGSIELPRIRAKTIDELFELSKANRYTFNIEYIESHIPEASALAIDLAAFFGGTVAVHAFVSGAGIPSTPIHYDYTHAFTFQLLGSKRWQCYRYLEQPTFEAKGYVVEPDLIGPMTIDHVLNAGETLFVPQGELHRVSALPDSNSVHLAVSVKHLGCYRFIAPFLDADMDDPAWAGTRFEDHVQWLTDGINKFPERSSKNEALAKARLAVWQMLYEQHHRVQCPPPEAPQQASQTEWRRTNGRPLMVHRSAERIAVEFIDPSGEIVGNRAYGFSPSRVELPVEAEDFVAMLERGELDVARLRETFDPETTENLLELAQDLQLFHRVAIG</sequence>
<evidence type="ECO:0000259" key="4">
    <source>
        <dbReference type="PROSITE" id="PS51184"/>
    </source>
</evidence>
<dbReference type="InterPro" id="IPR003347">
    <property type="entry name" value="JmjC_dom"/>
</dbReference>
<dbReference type="RefSeq" id="WP_059519355.1">
    <property type="nucleotide sequence ID" value="NZ_LOWA01000045.1"/>
</dbReference>
<dbReference type="Gene3D" id="2.60.120.650">
    <property type="entry name" value="Cupin"/>
    <property type="match status" value="1"/>
</dbReference>
<dbReference type="GO" id="GO:0032453">
    <property type="term" value="F:histone H3K4 demethylase activity"/>
    <property type="evidence" value="ECO:0007669"/>
    <property type="project" value="TreeGrafter"/>
</dbReference>
<dbReference type="PROSITE" id="PS51184">
    <property type="entry name" value="JMJC"/>
    <property type="match status" value="1"/>
</dbReference>
<dbReference type="EMBL" id="LOWA01000045">
    <property type="protein sequence ID" value="KVE25127.1"/>
    <property type="molecule type" value="Genomic_DNA"/>
</dbReference>
<dbReference type="Proteomes" id="UP000062788">
    <property type="component" value="Unassembled WGS sequence"/>
</dbReference>
<proteinExistence type="predicted"/>
<dbReference type="PANTHER" id="PTHR13096:SF8">
    <property type="entry name" value="RIBOSOMAL OXYGENASE 1"/>
    <property type="match status" value="1"/>
</dbReference>
<dbReference type="PANTHER" id="PTHR13096">
    <property type="entry name" value="MINA53 MYC INDUCED NUCLEAR ANTIGEN"/>
    <property type="match status" value="1"/>
</dbReference>
<gene>
    <name evidence="5" type="ORF">WS67_19275</name>
</gene>
<organism evidence="5 6">
    <name type="scientific">Burkholderia singularis</name>
    <dbReference type="NCBI Taxonomy" id="1503053"/>
    <lineage>
        <taxon>Bacteria</taxon>
        <taxon>Pseudomonadati</taxon>
        <taxon>Pseudomonadota</taxon>
        <taxon>Betaproteobacteria</taxon>
        <taxon>Burkholderiales</taxon>
        <taxon>Burkholderiaceae</taxon>
        <taxon>Burkholderia</taxon>
        <taxon>pseudomallei group</taxon>
    </lineage>
</organism>
<accession>A0A103DYP4</accession>
<dbReference type="GO" id="GO:0046872">
    <property type="term" value="F:metal ion binding"/>
    <property type="evidence" value="ECO:0007669"/>
    <property type="project" value="UniProtKB-KW"/>
</dbReference>
<dbReference type="OrthoDB" id="479699at2"/>
<evidence type="ECO:0000256" key="2">
    <source>
        <dbReference type="ARBA" id="ARBA00022723"/>
    </source>
</evidence>
<dbReference type="AlphaFoldDB" id="A0A103DYP4"/>
<evidence type="ECO:0000313" key="6">
    <source>
        <dbReference type="Proteomes" id="UP000062788"/>
    </source>
</evidence>
<dbReference type="SUPFAM" id="SSF51197">
    <property type="entry name" value="Clavaminate synthase-like"/>
    <property type="match status" value="1"/>
</dbReference>
<evidence type="ECO:0000256" key="1">
    <source>
        <dbReference type="ARBA" id="ARBA00001954"/>
    </source>
</evidence>
<comment type="caution">
    <text evidence="5">The sequence shown here is derived from an EMBL/GenBank/DDBJ whole genome shotgun (WGS) entry which is preliminary data.</text>
</comment>
<comment type="cofactor">
    <cofactor evidence="1">
        <name>Fe(2+)</name>
        <dbReference type="ChEBI" id="CHEBI:29033"/>
    </cofactor>
</comment>
<evidence type="ECO:0000313" key="5">
    <source>
        <dbReference type="EMBL" id="KVE25127.1"/>
    </source>
</evidence>
<keyword evidence="6" id="KW-1185">Reference proteome</keyword>
<reference evidence="5 6" key="1">
    <citation type="submission" date="2015-11" db="EMBL/GenBank/DDBJ databases">
        <title>Expanding the genomic diversity of Burkholderia species for the development of highly accurate diagnostics.</title>
        <authorList>
            <person name="Sahl J."/>
            <person name="Keim P."/>
            <person name="Wagner D."/>
        </authorList>
    </citation>
    <scope>NUCLEOTIDE SEQUENCE [LARGE SCALE GENOMIC DNA]</scope>
    <source>
        <strain evidence="5 6">TSV85</strain>
    </source>
</reference>
<keyword evidence="3" id="KW-0408">Iron</keyword>
<name>A0A103DYP4_9BURK</name>
<feature type="domain" description="JmjC" evidence="4">
    <location>
        <begin position="88"/>
        <end position="231"/>
    </location>
</feature>
<dbReference type="InterPro" id="IPR039994">
    <property type="entry name" value="NO66-like"/>
</dbReference>
<protein>
    <recommendedName>
        <fullName evidence="4">JmjC domain-containing protein</fullName>
    </recommendedName>
</protein>
<dbReference type="GO" id="GO:0051864">
    <property type="term" value="F:histone H3K36 demethylase activity"/>
    <property type="evidence" value="ECO:0007669"/>
    <property type="project" value="TreeGrafter"/>
</dbReference>